<dbReference type="SUPFAM" id="SSF57783">
    <property type="entry name" value="Zinc beta-ribbon"/>
    <property type="match status" value="1"/>
</dbReference>
<feature type="non-terminal residue" evidence="1">
    <location>
        <position position="1"/>
    </location>
</feature>
<dbReference type="Gene3D" id="3.30.65.10">
    <property type="entry name" value="Bacterial Topoisomerase I, domain 1"/>
    <property type="match status" value="1"/>
</dbReference>
<evidence type="ECO:0000313" key="1">
    <source>
        <dbReference type="EMBL" id="SVC57250.1"/>
    </source>
</evidence>
<dbReference type="AlphaFoldDB" id="A0A382N940"/>
<organism evidence="1">
    <name type="scientific">marine metagenome</name>
    <dbReference type="NCBI Taxonomy" id="408172"/>
    <lineage>
        <taxon>unclassified sequences</taxon>
        <taxon>metagenomes</taxon>
        <taxon>ecological metagenomes</taxon>
    </lineage>
</organism>
<proteinExistence type="predicted"/>
<dbReference type="EMBL" id="UINC01098601">
    <property type="protein sequence ID" value="SVC57250.1"/>
    <property type="molecule type" value="Genomic_DNA"/>
</dbReference>
<name>A0A382N940_9ZZZZ</name>
<accession>A0A382N940</accession>
<gene>
    <name evidence="1" type="ORF">METZ01_LOCUS310104</name>
</gene>
<reference evidence="1" key="1">
    <citation type="submission" date="2018-05" db="EMBL/GenBank/DDBJ databases">
        <authorList>
            <person name="Lanie J.A."/>
            <person name="Ng W.-L."/>
            <person name="Kazmierczak K.M."/>
            <person name="Andrzejewski T.M."/>
            <person name="Davidsen T.M."/>
            <person name="Wayne K.J."/>
            <person name="Tettelin H."/>
            <person name="Glass J.I."/>
            <person name="Rusch D."/>
            <person name="Podicherti R."/>
            <person name="Tsui H.-C.T."/>
            <person name="Winkler M.E."/>
        </authorList>
    </citation>
    <scope>NUCLEOTIDE SEQUENCE</scope>
</reference>
<sequence>TNETANIMYENKNGRFDKFLGCVKYPYCKGTRRL</sequence>
<protein>
    <recommendedName>
        <fullName evidence="2">DNA topoisomerase type IA zn finger domain-containing protein</fullName>
    </recommendedName>
</protein>
<evidence type="ECO:0008006" key="2">
    <source>
        <dbReference type="Google" id="ProtNLM"/>
    </source>
</evidence>